<dbReference type="RefSeq" id="XP_013778160.1">
    <property type="nucleotide sequence ID" value="XM_013922706.2"/>
</dbReference>
<accession>A0ABM1BAK7</accession>
<dbReference type="SUPFAM" id="SSF54197">
    <property type="entry name" value="HIT-like"/>
    <property type="match status" value="1"/>
</dbReference>
<organism evidence="3 4">
    <name type="scientific">Limulus polyphemus</name>
    <name type="common">Atlantic horseshoe crab</name>
    <dbReference type="NCBI Taxonomy" id="6850"/>
    <lineage>
        <taxon>Eukaryota</taxon>
        <taxon>Metazoa</taxon>
        <taxon>Ecdysozoa</taxon>
        <taxon>Arthropoda</taxon>
        <taxon>Chelicerata</taxon>
        <taxon>Merostomata</taxon>
        <taxon>Xiphosura</taxon>
        <taxon>Limulidae</taxon>
        <taxon>Limulus</taxon>
    </lineage>
</organism>
<dbReference type="InterPro" id="IPR036265">
    <property type="entry name" value="HIT-like_sf"/>
</dbReference>
<dbReference type="InterPro" id="IPR001310">
    <property type="entry name" value="Histidine_triad_HIT"/>
</dbReference>
<dbReference type="PROSITE" id="PS00892">
    <property type="entry name" value="HIT_1"/>
    <property type="match status" value="1"/>
</dbReference>
<evidence type="ECO:0000259" key="2">
    <source>
        <dbReference type="PROSITE" id="PS51084"/>
    </source>
</evidence>
<dbReference type="InterPro" id="IPR011146">
    <property type="entry name" value="HIT-like"/>
</dbReference>
<feature type="domain" description="HIT" evidence="2">
    <location>
        <begin position="63"/>
        <end position="171"/>
    </location>
</feature>
<evidence type="ECO:0000256" key="1">
    <source>
        <dbReference type="PROSITE-ProRule" id="PRU00464"/>
    </source>
</evidence>
<dbReference type="PANTHER" id="PTHR23089">
    <property type="entry name" value="HISTIDINE TRIAD HIT PROTEIN"/>
    <property type="match status" value="1"/>
</dbReference>
<dbReference type="PRINTS" id="PR00332">
    <property type="entry name" value="HISTRIAD"/>
</dbReference>
<gene>
    <name evidence="4" type="primary">LOC106462755</name>
</gene>
<dbReference type="GeneID" id="106462755"/>
<feature type="short sequence motif" description="Histidine triad motif" evidence="1">
    <location>
        <begin position="155"/>
        <end position="159"/>
    </location>
</feature>
<reference evidence="4" key="1">
    <citation type="submission" date="2025-08" db="UniProtKB">
        <authorList>
            <consortium name="RefSeq"/>
        </authorList>
    </citation>
    <scope>IDENTIFICATION</scope>
    <source>
        <tissue evidence="4">Muscle</tissue>
    </source>
</reference>
<evidence type="ECO:0000313" key="3">
    <source>
        <dbReference type="Proteomes" id="UP000694941"/>
    </source>
</evidence>
<dbReference type="Pfam" id="PF01230">
    <property type="entry name" value="HIT"/>
    <property type="match status" value="1"/>
</dbReference>
<keyword evidence="3" id="KW-1185">Reference proteome</keyword>
<name>A0ABM1BAK7_LIMPO</name>
<dbReference type="InterPro" id="IPR019808">
    <property type="entry name" value="Histidine_triad_CS"/>
</dbReference>
<sequence length="171" mass="19546">MSCSRFVHQVYIIPLRSVFSTKPSNIRFSRVLKTQSCLFSRKTEMDEVQKAQKTKVEIGKPTIFSKIIEKEIPADILYEDDHCIAFRDVSPQAPCHFLVVPRKPISMLDEAEEEDCKLLGHLILTAKKVAFQEKLNKGYRVVINNGKQGCQSVYHLHIHVVGGRQLKWPPG</sequence>
<evidence type="ECO:0000313" key="4">
    <source>
        <dbReference type="RefSeq" id="XP_013778160.1"/>
    </source>
</evidence>
<dbReference type="Proteomes" id="UP000694941">
    <property type="component" value="Unplaced"/>
</dbReference>
<proteinExistence type="predicted"/>
<protein>
    <submittedName>
        <fullName evidence="4">Uncharacterized HIT-like protein Synpcc7942_1390 isoform X1</fullName>
    </submittedName>
</protein>
<dbReference type="CDD" id="cd01276">
    <property type="entry name" value="PKCI_related"/>
    <property type="match status" value="1"/>
</dbReference>
<dbReference type="PROSITE" id="PS51084">
    <property type="entry name" value="HIT_2"/>
    <property type="match status" value="1"/>
</dbReference>
<dbReference type="Gene3D" id="3.30.428.10">
    <property type="entry name" value="HIT-like"/>
    <property type="match status" value="1"/>
</dbReference>